<dbReference type="InterPro" id="IPR050583">
    <property type="entry name" value="Mycobacterial_A85_antigen"/>
</dbReference>
<proteinExistence type="predicted"/>
<comment type="caution">
    <text evidence="1">The sequence shown here is derived from an EMBL/GenBank/DDBJ whole genome shotgun (WGS) entry which is preliminary data.</text>
</comment>
<dbReference type="Pfam" id="PF00756">
    <property type="entry name" value="Esterase"/>
    <property type="match status" value="1"/>
</dbReference>
<dbReference type="PANTHER" id="PTHR48098:SF1">
    <property type="entry name" value="DIACYLGLYCEROL ACYLTRANSFERASE_MYCOLYLTRANSFERASE AG85A"/>
    <property type="match status" value="1"/>
</dbReference>
<dbReference type="Gene3D" id="3.40.50.1820">
    <property type="entry name" value="alpha/beta hydrolase"/>
    <property type="match status" value="1"/>
</dbReference>
<organism evidence="1">
    <name type="scientific">bioreactor metagenome</name>
    <dbReference type="NCBI Taxonomy" id="1076179"/>
    <lineage>
        <taxon>unclassified sequences</taxon>
        <taxon>metagenomes</taxon>
        <taxon>ecological metagenomes</taxon>
    </lineage>
</organism>
<name>A0A644XXA2_9ZZZZ</name>
<dbReference type="InterPro" id="IPR029058">
    <property type="entry name" value="AB_hydrolase_fold"/>
</dbReference>
<accession>A0A644XXA2</accession>
<dbReference type="SUPFAM" id="SSF53474">
    <property type="entry name" value="alpha/beta-Hydrolases"/>
    <property type="match status" value="1"/>
</dbReference>
<sequence>MSIAVKWLSLEKIYSHTIMIKRLSFSSLFLIGLSAVLYASKVDTVNVFSPSMQKEIKTVVIIPDAYLQETEFPVLYLLHGYSDNYGGWVNKVPAVKELADWHNMIIVCPDGAYGSWYFDSPVDPAFKFETFVSKELVDWVDKNYKTVRKREGRAITGLSMGGHGGLYLGFRHQDVYGACGSMSGGVDIRPFPNNWDLAKRLGTQRENPDNWEKNTVMNQLHLLTPNSSRIIIDCGSGDFFYEENVRLHQELLYRNIPHDFISRPGVHNWEYWANAIKYQALFFNDYFDAGKASSSPSANTHRGRR</sequence>
<gene>
    <name evidence="1" type="ORF">SDC9_66988</name>
</gene>
<dbReference type="GO" id="GO:0016747">
    <property type="term" value="F:acyltransferase activity, transferring groups other than amino-acyl groups"/>
    <property type="evidence" value="ECO:0007669"/>
    <property type="project" value="TreeGrafter"/>
</dbReference>
<reference evidence="1" key="1">
    <citation type="submission" date="2019-08" db="EMBL/GenBank/DDBJ databases">
        <authorList>
            <person name="Kucharzyk K."/>
            <person name="Murdoch R.W."/>
            <person name="Higgins S."/>
            <person name="Loffler F."/>
        </authorList>
    </citation>
    <scope>NUCLEOTIDE SEQUENCE</scope>
</reference>
<protein>
    <submittedName>
        <fullName evidence="1">Uncharacterized protein</fullName>
    </submittedName>
</protein>
<evidence type="ECO:0000313" key="1">
    <source>
        <dbReference type="EMBL" id="MPM20557.1"/>
    </source>
</evidence>
<dbReference type="EMBL" id="VSSQ01003411">
    <property type="protein sequence ID" value="MPM20557.1"/>
    <property type="molecule type" value="Genomic_DNA"/>
</dbReference>
<dbReference type="PANTHER" id="PTHR48098">
    <property type="entry name" value="ENTEROCHELIN ESTERASE-RELATED"/>
    <property type="match status" value="1"/>
</dbReference>
<dbReference type="InterPro" id="IPR000801">
    <property type="entry name" value="Esterase-like"/>
</dbReference>
<dbReference type="AlphaFoldDB" id="A0A644XXA2"/>